<accession>A0AAV1XIJ3</accession>
<sequence length="217" mass="24192">MAKGGELKEKLLQKQSVLEEIIEDKEPLGKRVWEESKKMWLVAGSAIFFRFSTFGITVVNQAFIGHIGSIELAAYAVVMTLLLRFALGLLFKFGVHGAMGSTVLAYWISNIGQLIYIMYKCPDTWYGFSSAAFKDLWAVIKLSLSSGVMLCLEMWYYTILILLTGNLEGAEVSLSALSICLNINGWGLVIAIGFCTAVRSEKMYIVLYLVSYVAMYN</sequence>
<evidence type="ECO:0000256" key="2">
    <source>
        <dbReference type="SAM" id="Phobius"/>
    </source>
</evidence>
<dbReference type="GO" id="GO:0016020">
    <property type="term" value="C:membrane"/>
    <property type="evidence" value="ECO:0007669"/>
    <property type="project" value="InterPro"/>
</dbReference>
<evidence type="ECO:0000313" key="3">
    <source>
        <dbReference type="EMBL" id="CAL0321625.1"/>
    </source>
</evidence>
<comment type="similarity">
    <text evidence="1">Belongs to the multi antimicrobial extrusion (MATE) (TC 2.A.66.1) family.</text>
</comment>
<dbReference type="AlphaFoldDB" id="A0AAV1XIJ3"/>
<dbReference type="Proteomes" id="UP001497480">
    <property type="component" value="Unassembled WGS sequence"/>
</dbReference>
<keyword evidence="4" id="KW-1185">Reference proteome</keyword>
<organism evidence="3 4">
    <name type="scientific">Lupinus luteus</name>
    <name type="common">European yellow lupine</name>
    <dbReference type="NCBI Taxonomy" id="3873"/>
    <lineage>
        <taxon>Eukaryota</taxon>
        <taxon>Viridiplantae</taxon>
        <taxon>Streptophyta</taxon>
        <taxon>Embryophyta</taxon>
        <taxon>Tracheophyta</taxon>
        <taxon>Spermatophyta</taxon>
        <taxon>Magnoliopsida</taxon>
        <taxon>eudicotyledons</taxon>
        <taxon>Gunneridae</taxon>
        <taxon>Pentapetalae</taxon>
        <taxon>rosids</taxon>
        <taxon>fabids</taxon>
        <taxon>Fabales</taxon>
        <taxon>Fabaceae</taxon>
        <taxon>Papilionoideae</taxon>
        <taxon>50 kb inversion clade</taxon>
        <taxon>genistoids sensu lato</taxon>
        <taxon>core genistoids</taxon>
        <taxon>Genisteae</taxon>
        <taxon>Lupinus</taxon>
    </lineage>
</organism>
<dbReference type="InterPro" id="IPR002528">
    <property type="entry name" value="MATE_fam"/>
</dbReference>
<dbReference type="Pfam" id="PF01554">
    <property type="entry name" value="MatE"/>
    <property type="match status" value="1"/>
</dbReference>
<proteinExistence type="inferred from homology"/>
<feature type="transmembrane region" description="Helical" evidence="2">
    <location>
        <begin position="72"/>
        <end position="91"/>
    </location>
</feature>
<comment type="caution">
    <text evidence="3">The sequence shown here is derived from an EMBL/GenBank/DDBJ whole genome shotgun (WGS) entry which is preliminary data.</text>
</comment>
<dbReference type="PANTHER" id="PTHR11206">
    <property type="entry name" value="MULTIDRUG RESISTANCE PROTEIN"/>
    <property type="match status" value="1"/>
</dbReference>
<evidence type="ECO:0000256" key="1">
    <source>
        <dbReference type="ARBA" id="ARBA00010199"/>
    </source>
</evidence>
<protein>
    <submittedName>
        <fullName evidence="3">Uncharacterized protein</fullName>
    </submittedName>
</protein>
<feature type="transmembrane region" description="Helical" evidence="2">
    <location>
        <begin position="175"/>
        <end position="198"/>
    </location>
</feature>
<name>A0AAV1XIJ3_LUPLU</name>
<feature type="transmembrane region" description="Helical" evidence="2">
    <location>
        <begin position="97"/>
        <end position="119"/>
    </location>
</feature>
<keyword evidence="2" id="KW-0472">Membrane</keyword>
<keyword evidence="2" id="KW-1133">Transmembrane helix</keyword>
<evidence type="ECO:0000313" key="4">
    <source>
        <dbReference type="Proteomes" id="UP001497480"/>
    </source>
</evidence>
<gene>
    <name evidence="3" type="ORF">LLUT_LOCUS22685</name>
</gene>
<reference evidence="3 4" key="1">
    <citation type="submission" date="2024-03" db="EMBL/GenBank/DDBJ databases">
        <authorList>
            <person name="Martinez-Hernandez J."/>
        </authorList>
    </citation>
    <scope>NUCLEOTIDE SEQUENCE [LARGE SCALE GENOMIC DNA]</scope>
</reference>
<dbReference type="EMBL" id="CAXHTB010000015">
    <property type="protein sequence ID" value="CAL0321625.1"/>
    <property type="molecule type" value="Genomic_DNA"/>
</dbReference>
<dbReference type="GO" id="GO:0042910">
    <property type="term" value="F:xenobiotic transmembrane transporter activity"/>
    <property type="evidence" value="ECO:0007669"/>
    <property type="project" value="InterPro"/>
</dbReference>
<keyword evidence="2" id="KW-0812">Transmembrane</keyword>
<feature type="transmembrane region" description="Helical" evidence="2">
    <location>
        <begin position="139"/>
        <end position="163"/>
    </location>
</feature>
<dbReference type="GO" id="GO:0015297">
    <property type="term" value="F:antiporter activity"/>
    <property type="evidence" value="ECO:0007669"/>
    <property type="project" value="InterPro"/>
</dbReference>